<accession>A0A9Q1E6H4</accession>
<dbReference type="SUPFAM" id="SSF52540">
    <property type="entry name" value="P-loop containing nucleoside triphosphate hydrolases"/>
    <property type="match status" value="1"/>
</dbReference>
<dbReference type="GO" id="GO:0003924">
    <property type="term" value="F:GTPase activity"/>
    <property type="evidence" value="ECO:0007669"/>
    <property type="project" value="TreeGrafter"/>
</dbReference>
<protein>
    <recommendedName>
        <fullName evidence="1">GIY-YIG domain-containing protein</fullName>
    </recommendedName>
</protein>
<dbReference type="Gene3D" id="3.40.1440.10">
    <property type="entry name" value="GIY-YIG endonuclease"/>
    <property type="match status" value="1"/>
</dbReference>
<gene>
    <name evidence="2" type="ORF">SKAU_G00420360</name>
</gene>
<dbReference type="PANTHER" id="PTHR47308">
    <property type="entry name" value="NUCLEAR GTPASE SLIP-GC"/>
    <property type="match status" value="1"/>
</dbReference>
<evidence type="ECO:0000259" key="1">
    <source>
        <dbReference type="PROSITE" id="PS50164"/>
    </source>
</evidence>
<dbReference type="InterPro" id="IPR056024">
    <property type="entry name" value="DUF7605"/>
</dbReference>
<dbReference type="SUPFAM" id="SSF82771">
    <property type="entry name" value="GIY-YIG endonuclease"/>
    <property type="match status" value="1"/>
</dbReference>
<dbReference type="SMART" id="SM00465">
    <property type="entry name" value="GIYc"/>
    <property type="match status" value="1"/>
</dbReference>
<dbReference type="InterPro" id="IPR053082">
    <property type="entry name" value="Nuclear_GTPase_SLIP-GC"/>
</dbReference>
<evidence type="ECO:0000313" key="2">
    <source>
        <dbReference type="EMBL" id="KAJ8333140.1"/>
    </source>
</evidence>
<dbReference type="PROSITE" id="PS50164">
    <property type="entry name" value="GIY_YIG"/>
    <property type="match status" value="1"/>
</dbReference>
<dbReference type="Proteomes" id="UP001152622">
    <property type="component" value="Chromosome 24"/>
</dbReference>
<dbReference type="OrthoDB" id="3598281at2759"/>
<proteinExistence type="predicted"/>
<reference evidence="2" key="1">
    <citation type="journal article" date="2023" name="Science">
        <title>Genome structures resolve the early diversification of teleost fishes.</title>
        <authorList>
            <person name="Parey E."/>
            <person name="Louis A."/>
            <person name="Montfort J."/>
            <person name="Bouchez O."/>
            <person name="Roques C."/>
            <person name="Iampietro C."/>
            <person name="Lluch J."/>
            <person name="Castinel A."/>
            <person name="Donnadieu C."/>
            <person name="Desvignes T."/>
            <person name="Floi Bucao C."/>
            <person name="Jouanno E."/>
            <person name="Wen M."/>
            <person name="Mejri S."/>
            <person name="Dirks R."/>
            <person name="Jansen H."/>
            <person name="Henkel C."/>
            <person name="Chen W.J."/>
            <person name="Zahm M."/>
            <person name="Cabau C."/>
            <person name="Klopp C."/>
            <person name="Thompson A.W."/>
            <person name="Robinson-Rechavi M."/>
            <person name="Braasch I."/>
            <person name="Lecointre G."/>
            <person name="Bobe J."/>
            <person name="Postlethwait J.H."/>
            <person name="Berthelot C."/>
            <person name="Roest Crollius H."/>
            <person name="Guiguen Y."/>
        </authorList>
    </citation>
    <scope>NUCLEOTIDE SEQUENCE</scope>
    <source>
        <strain evidence="2">WJC10195</strain>
    </source>
</reference>
<dbReference type="Pfam" id="PF24564">
    <property type="entry name" value="DUF7605"/>
    <property type="match status" value="1"/>
</dbReference>
<sequence>MAEAGLSFQNADNGAGIYKCKAKGCICCRHIWAGADAFQSTATGKQYSIKKYLTCKTPIVIYIIQCKKCKVQYVGKTSTKLQKRFNNHRSSIRMREHRPISDHFNSDDHSLDDLIIYPIEQAKDSTELHERELYWIRKLETITKGLNLVPFECVREQQLDAGDERPVGSAEGRVQESMESLQLDGNGELTTKRKVKNKRQSLFSYETEELLLTCNDALEDGKQAISQIYTKLQSVSCREEQSKTFLETLKMKISHLTEYSPKEKIYIGLFGKTGAGKSSLINAIVNENQLLPSGSMRACTSVFVHVQANTDSKKYKADIEFISTEDWRSELQYLVDLLKENAEDDEMVQMAKEKIRAIYGEEGLKKNYRELVGARAFPEIPASGRRTWDFDTAEELSQSIECYIRSDKRPGEQLFWPLVKRVTISLPKSPALLEGIVLVDLPGAGDVSKHRSEMWKECLGQCSSVWIVNETNRALSEKVANEIFDKSLRTVAGGGECHNITFIATKTDVINPEEIRRNYHLTDEDLDIESKIVDPERREKQACILFRNERLKEDISALLKEKTKKFLLGDEEHSDGFFDAFTVSSEQFKRIAQKKSNVLELNETELPYMEEHIKKLYVSHSVKEVKDYISDVSGIISHLHFSKDALRSKVQSSHSQEFIRLKKKLNDMCTTLKEALSKVYTELQDCLLMGTRAAQKACPRNATESVLEPTGRDNRGYHKTLKALCRNDGYYRSGTVGVVDLNYTLSEPMYKKMNEKNLFLTTFGSGCSRASIKGIFSSFLVDFISKELLNEHMKNNTEKYLRLVYIRTEQIKLHKKLEKEILKRKKQIYNSLSDSIRDTMKQTYQECSGIHGKFAARKIQEKLTDKIETSKNAMFLKARDKMLKEFSNLQKFLVEEMETQMTTSLKLALNQIPDDLTDLPDVKEEIEMMKRCCDSLDLQVF</sequence>
<feature type="domain" description="GIY-YIG" evidence="1">
    <location>
        <begin position="57"/>
        <end position="148"/>
    </location>
</feature>
<keyword evidence="3" id="KW-1185">Reference proteome</keyword>
<dbReference type="Pfam" id="PF01541">
    <property type="entry name" value="GIY-YIG"/>
    <property type="match status" value="1"/>
</dbReference>
<dbReference type="InterPro" id="IPR045063">
    <property type="entry name" value="Dynamin_N"/>
</dbReference>
<dbReference type="CDD" id="cd10442">
    <property type="entry name" value="GIY-YIG_PLEs"/>
    <property type="match status" value="1"/>
</dbReference>
<dbReference type="AlphaFoldDB" id="A0A9Q1E6H4"/>
<dbReference type="InterPro" id="IPR000305">
    <property type="entry name" value="GIY-YIG_endonuc"/>
</dbReference>
<dbReference type="PANTHER" id="PTHR47308:SF1">
    <property type="entry name" value="NUCLEAR GTPASE SLIP-GC"/>
    <property type="match status" value="1"/>
</dbReference>
<dbReference type="InterPro" id="IPR035901">
    <property type="entry name" value="GIY-YIG_endonuc_sf"/>
</dbReference>
<comment type="caution">
    <text evidence="2">The sequence shown here is derived from an EMBL/GenBank/DDBJ whole genome shotgun (WGS) entry which is preliminary data.</text>
</comment>
<organism evidence="2 3">
    <name type="scientific">Synaphobranchus kaupii</name>
    <name type="common">Kaup's arrowtooth eel</name>
    <dbReference type="NCBI Taxonomy" id="118154"/>
    <lineage>
        <taxon>Eukaryota</taxon>
        <taxon>Metazoa</taxon>
        <taxon>Chordata</taxon>
        <taxon>Craniata</taxon>
        <taxon>Vertebrata</taxon>
        <taxon>Euteleostomi</taxon>
        <taxon>Actinopterygii</taxon>
        <taxon>Neopterygii</taxon>
        <taxon>Teleostei</taxon>
        <taxon>Anguilliformes</taxon>
        <taxon>Synaphobranchidae</taxon>
        <taxon>Synaphobranchus</taxon>
    </lineage>
</organism>
<dbReference type="EMBL" id="JAINUF010000024">
    <property type="protein sequence ID" value="KAJ8333140.1"/>
    <property type="molecule type" value="Genomic_DNA"/>
</dbReference>
<dbReference type="InterPro" id="IPR027417">
    <property type="entry name" value="P-loop_NTPase"/>
</dbReference>
<dbReference type="Pfam" id="PF00350">
    <property type="entry name" value="Dynamin_N"/>
    <property type="match status" value="1"/>
</dbReference>
<name>A0A9Q1E6H4_SYNKA</name>
<evidence type="ECO:0000313" key="3">
    <source>
        <dbReference type="Proteomes" id="UP001152622"/>
    </source>
</evidence>
<dbReference type="Gene3D" id="3.40.50.300">
    <property type="entry name" value="P-loop containing nucleotide triphosphate hydrolases"/>
    <property type="match status" value="1"/>
</dbReference>